<gene>
    <name evidence="1" type="ORF">EAH74_16065</name>
</gene>
<reference evidence="1 2" key="1">
    <citation type="journal article" date="2019" name="Environ. Microbiol.">
        <title>Species interactions and distinct microbial communities in high Arctic permafrost affected cryosols are associated with the CH4 and CO2 gas fluxes.</title>
        <authorList>
            <person name="Altshuler I."/>
            <person name="Hamel J."/>
            <person name="Turney S."/>
            <person name="Magnuson E."/>
            <person name="Levesque R."/>
            <person name="Greer C."/>
            <person name="Whyte L.G."/>
        </authorList>
    </citation>
    <scope>NUCLEOTIDE SEQUENCE [LARGE SCALE GENOMIC DNA]</scope>
    <source>
        <strain evidence="1 2">OWC5</strain>
    </source>
</reference>
<organism evidence="1 2">
    <name type="scientific">Pseudomonas mandelii</name>
    <dbReference type="NCBI Taxonomy" id="75612"/>
    <lineage>
        <taxon>Bacteria</taxon>
        <taxon>Pseudomonadati</taxon>
        <taxon>Pseudomonadota</taxon>
        <taxon>Gammaproteobacteria</taxon>
        <taxon>Pseudomonadales</taxon>
        <taxon>Pseudomonadaceae</taxon>
        <taxon>Pseudomonas</taxon>
    </lineage>
</organism>
<accession>A0A502I8W7</accession>
<comment type="caution">
    <text evidence="1">The sequence shown here is derived from an EMBL/GenBank/DDBJ whole genome shotgun (WGS) entry which is preliminary data.</text>
</comment>
<sequence length="86" mass="9557">MGASLLANALYQPTMILNVMAPSRAGSLPQWFCVGYNIVNNTHQAARDYKDVRGPNKNTARRRCLWQRPVTTQSTVATRNAKSPPI</sequence>
<dbReference type="Proteomes" id="UP000320914">
    <property type="component" value="Unassembled WGS sequence"/>
</dbReference>
<evidence type="ECO:0000313" key="1">
    <source>
        <dbReference type="EMBL" id="TPG83367.1"/>
    </source>
</evidence>
<proteinExistence type="predicted"/>
<protein>
    <submittedName>
        <fullName evidence="1">Uncharacterized protein</fullName>
    </submittedName>
</protein>
<dbReference type="AlphaFoldDB" id="A0A502I8W7"/>
<name>A0A502I8W7_9PSED</name>
<evidence type="ECO:0000313" key="2">
    <source>
        <dbReference type="Proteomes" id="UP000320914"/>
    </source>
</evidence>
<dbReference type="EMBL" id="RCZA01000006">
    <property type="protein sequence ID" value="TPG83367.1"/>
    <property type="molecule type" value="Genomic_DNA"/>
</dbReference>